<dbReference type="Proteomes" id="UP000246635">
    <property type="component" value="Unassembled WGS sequence"/>
</dbReference>
<evidence type="ECO:0000256" key="2">
    <source>
        <dbReference type="ARBA" id="ARBA00022448"/>
    </source>
</evidence>
<keyword evidence="7 12" id="KW-1133">Transmembrane helix</keyword>
<evidence type="ECO:0000256" key="3">
    <source>
        <dbReference type="ARBA" id="ARBA00022475"/>
    </source>
</evidence>
<keyword evidence="14" id="KW-1185">Reference proteome</keyword>
<dbReference type="SUPFAM" id="SSF81345">
    <property type="entry name" value="ABC transporter involved in vitamin B12 uptake, BtuC"/>
    <property type="match status" value="1"/>
</dbReference>
<evidence type="ECO:0000256" key="4">
    <source>
        <dbReference type="ARBA" id="ARBA00022519"/>
    </source>
</evidence>
<organism evidence="13 14">
    <name type="scientific">Paenibacillus cellulosilyticus</name>
    <dbReference type="NCBI Taxonomy" id="375489"/>
    <lineage>
        <taxon>Bacteria</taxon>
        <taxon>Bacillati</taxon>
        <taxon>Bacillota</taxon>
        <taxon>Bacilli</taxon>
        <taxon>Bacillales</taxon>
        <taxon>Paenibacillaceae</taxon>
        <taxon>Paenibacillus</taxon>
    </lineage>
</organism>
<keyword evidence="5 13" id="KW-0762">Sugar transport</keyword>
<feature type="transmembrane region" description="Helical" evidence="12">
    <location>
        <begin position="312"/>
        <end position="333"/>
    </location>
</feature>
<dbReference type="PANTHER" id="PTHR32196">
    <property type="entry name" value="ABC TRANSPORTER PERMEASE PROTEIN YPHD-RELATED-RELATED"/>
    <property type="match status" value="1"/>
</dbReference>
<feature type="transmembrane region" description="Helical" evidence="12">
    <location>
        <begin position="265"/>
        <end position="282"/>
    </location>
</feature>
<dbReference type="CDD" id="cd06579">
    <property type="entry name" value="TM_PBP1_transp_AraH_like"/>
    <property type="match status" value="1"/>
</dbReference>
<proteinExistence type="predicted"/>
<gene>
    <name evidence="13" type="ORF">DFQ01_113137</name>
</gene>
<comment type="subcellular location">
    <subcellularLocation>
        <location evidence="1">Cell membrane</location>
        <topology evidence="1">Multi-pass membrane protein</topology>
    </subcellularLocation>
</comment>
<feature type="region of interest" description="Disordered" evidence="11">
    <location>
        <begin position="1"/>
        <end position="23"/>
    </location>
</feature>
<keyword evidence="6 12" id="KW-0812">Transmembrane</keyword>
<name>A0A2V2YSN0_9BACL</name>
<keyword evidence="4" id="KW-0997">Cell inner membrane</keyword>
<accession>A0A2V2YSN0</accession>
<comment type="caution">
    <text evidence="13">The sequence shown here is derived from an EMBL/GenBank/DDBJ whole genome shotgun (WGS) entry which is preliminary data.</text>
</comment>
<evidence type="ECO:0000256" key="7">
    <source>
        <dbReference type="ARBA" id="ARBA00022989"/>
    </source>
</evidence>
<feature type="transmembrane region" description="Helical" evidence="12">
    <location>
        <begin position="144"/>
        <end position="164"/>
    </location>
</feature>
<evidence type="ECO:0000313" key="13">
    <source>
        <dbReference type="EMBL" id="PWV99763.1"/>
    </source>
</evidence>
<feature type="transmembrane region" description="Helical" evidence="12">
    <location>
        <begin position="104"/>
        <end position="137"/>
    </location>
</feature>
<dbReference type="AlphaFoldDB" id="A0A2V2YSN0"/>
<feature type="transmembrane region" description="Helical" evidence="12">
    <location>
        <begin position="372"/>
        <end position="390"/>
    </location>
</feature>
<feature type="transmembrane region" description="Helical" evidence="12">
    <location>
        <begin position="78"/>
        <end position="98"/>
    </location>
</feature>
<keyword evidence="3" id="KW-1003">Cell membrane</keyword>
<comment type="function">
    <text evidence="9">Part of the binding-protein-dependent transport system for D-xylose. Probably responsible for the translocation of the substrate across the membrane.</text>
</comment>
<dbReference type="InterPro" id="IPR037294">
    <property type="entry name" value="ABC_BtuC-like"/>
</dbReference>
<feature type="transmembrane region" description="Helical" evidence="12">
    <location>
        <begin position="45"/>
        <end position="66"/>
    </location>
</feature>
<evidence type="ECO:0000256" key="8">
    <source>
        <dbReference type="ARBA" id="ARBA00023136"/>
    </source>
</evidence>
<dbReference type="GO" id="GO:0005886">
    <property type="term" value="C:plasma membrane"/>
    <property type="evidence" value="ECO:0007669"/>
    <property type="project" value="UniProtKB-SubCell"/>
</dbReference>
<keyword evidence="2" id="KW-0813">Transport</keyword>
<feature type="transmembrane region" description="Helical" evidence="12">
    <location>
        <begin position="241"/>
        <end position="259"/>
    </location>
</feature>
<dbReference type="InterPro" id="IPR001851">
    <property type="entry name" value="ABC_transp_permease"/>
</dbReference>
<evidence type="ECO:0000256" key="10">
    <source>
        <dbReference type="ARBA" id="ARBA00035686"/>
    </source>
</evidence>
<keyword evidence="8 12" id="KW-0472">Membrane</keyword>
<evidence type="ECO:0000256" key="1">
    <source>
        <dbReference type="ARBA" id="ARBA00004651"/>
    </source>
</evidence>
<evidence type="ECO:0000256" key="9">
    <source>
        <dbReference type="ARBA" id="ARBA00035611"/>
    </source>
</evidence>
<evidence type="ECO:0000256" key="12">
    <source>
        <dbReference type="SAM" id="Phobius"/>
    </source>
</evidence>
<dbReference type="PANTHER" id="PTHR32196:SF32">
    <property type="entry name" value="XYLOSE TRANSPORT SYSTEM PERMEASE PROTEIN XYLH"/>
    <property type="match status" value="1"/>
</dbReference>
<evidence type="ECO:0000313" key="14">
    <source>
        <dbReference type="Proteomes" id="UP000246635"/>
    </source>
</evidence>
<dbReference type="Pfam" id="PF02653">
    <property type="entry name" value="BPD_transp_2"/>
    <property type="match status" value="1"/>
</dbReference>
<feature type="transmembrane region" description="Helical" evidence="12">
    <location>
        <begin position="202"/>
        <end position="220"/>
    </location>
</feature>
<protein>
    <recommendedName>
        <fullName evidence="10">Xylose transport system permease protein XylH</fullName>
    </recommendedName>
</protein>
<evidence type="ECO:0000256" key="6">
    <source>
        <dbReference type="ARBA" id="ARBA00022692"/>
    </source>
</evidence>
<dbReference type="GO" id="GO:0022857">
    <property type="term" value="F:transmembrane transporter activity"/>
    <property type="evidence" value="ECO:0007669"/>
    <property type="project" value="InterPro"/>
</dbReference>
<feature type="compositionally biased region" description="Polar residues" evidence="11">
    <location>
        <begin position="1"/>
        <end position="13"/>
    </location>
</feature>
<dbReference type="EMBL" id="QGTQ01000013">
    <property type="protein sequence ID" value="PWV99763.1"/>
    <property type="molecule type" value="Genomic_DNA"/>
</dbReference>
<evidence type="ECO:0000256" key="5">
    <source>
        <dbReference type="ARBA" id="ARBA00022597"/>
    </source>
</evidence>
<evidence type="ECO:0000256" key="11">
    <source>
        <dbReference type="SAM" id="MobiDB-lite"/>
    </source>
</evidence>
<reference evidence="13 14" key="1">
    <citation type="submission" date="2018-05" db="EMBL/GenBank/DDBJ databases">
        <title>Genomic Encyclopedia of Type Strains, Phase III (KMG-III): the genomes of soil and plant-associated and newly described type strains.</title>
        <authorList>
            <person name="Whitman W."/>
        </authorList>
    </citation>
    <scope>NUCLEOTIDE SEQUENCE [LARGE SCALE GENOMIC DNA]</scope>
    <source>
        <strain evidence="13 14">CECT 5696</strain>
    </source>
</reference>
<sequence>MTNTLKNANTSSVRGGRHKLPASEGTQANMFNEAKSLLKVNIREYGMYIALFVIMLTFSIMTDGLFMSSRNISNLLDATGYTAVLAVGMTLVIIIRHIDLSVGFAAGFMGAIAAILMTQAGMPFYVTIPVILVLGVVIGMFNGVLVASVGIPSFVASLAGMLIFRGALLQVTEKTGTINVDDSHFNAIGNGYLPELAEVSGLKLLSLILGVVVILLYIYFEFAKRRNKQRYQFEVVSKSIFAIKLVFVSAIIAYITWILAGYNGFSWTVIIMLAVVVIYHFLMNNTVLGRHIYAVGSNPEAAHLSGINVKKITYIVFGSMGMLTALSGILYTARLQSATTTAGTLFELDAIAAAYVGGVSAAGGVGKVTGSIIGAIVMASLSSGMNLLGVGISYQYMIRGGVLAAAVIFDVMTRKKRG</sequence>